<feature type="transmembrane region" description="Helical" evidence="1">
    <location>
        <begin position="239"/>
        <end position="258"/>
    </location>
</feature>
<evidence type="ECO:0000313" key="3">
    <source>
        <dbReference type="Proteomes" id="UP001163947"/>
    </source>
</evidence>
<protein>
    <submittedName>
        <fullName evidence="2">Oligosaccharide repeat unit polymerase</fullName>
    </submittedName>
</protein>
<evidence type="ECO:0000256" key="1">
    <source>
        <dbReference type="SAM" id="Phobius"/>
    </source>
</evidence>
<dbReference type="RefSeq" id="WP_251549630.1">
    <property type="nucleotide sequence ID" value="NZ_CP106982.1"/>
</dbReference>
<feature type="transmembrane region" description="Helical" evidence="1">
    <location>
        <begin position="211"/>
        <end position="227"/>
    </location>
</feature>
<feature type="transmembrane region" description="Helical" evidence="1">
    <location>
        <begin position="68"/>
        <end position="86"/>
    </location>
</feature>
<evidence type="ECO:0000313" key="2">
    <source>
        <dbReference type="EMBL" id="UYF95633.1"/>
    </source>
</evidence>
<dbReference type="EMBL" id="CP106982">
    <property type="protein sequence ID" value="UYF95633.1"/>
    <property type="molecule type" value="Genomic_DNA"/>
</dbReference>
<keyword evidence="1" id="KW-0472">Membrane</keyword>
<dbReference type="GeneID" id="83620293"/>
<keyword evidence="1" id="KW-1133">Transmembrane helix</keyword>
<dbReference type="Proteomes" id="UP001163947">
    <property type="component" value="Chromosome"/>
</dbReference>
<feature type="transmembrane region" description="Helical" evidence="1">
    <location>
        <begin position="367"/>
        <end position="385"/>
    </location>
</feature>
<feature type="transmembrane region" description="Helical" evidence="1">
    <location>
        <begin position="419"/>
        <end position="436"/>
    </location>
</feature>
<reference evidence="2" key="1">
    <citation type="submission" date="2022-09" db="EMBL/GenBank/DDBJ databases">
        <title>The genome sequence of Rhodococcus aetherivorans N1.</title>
        <authorList>
            <person name="Jiang W."/>
        </authorList>
    </citation>
    <scope>NUCLEOTIDE SEQUENCE</scope>
    <source>
        <strain evidence="2">N1</strain>
    </source>
</reference>
<accession>A0AA46NWZ1</accession>
<feature type="transmembrane region" description="Helical" evidence="1">
    <location>
        <begin position="392"/>
        <end position="413"/>
    </location>
</feature>
<keyword evidence="1" id="KW-0812">Transmembrane</keyword>
<feature type="transmembrane region" description="Helical" evidence="1">
    <location>
        <begin position="107"/>
        <end position="127"/>
    </location>
</feature>
<name>A0AA46NWZ1_9NOCA</name>
<dbReference type="AlphaFoldDB" id="A0AA46NWZ1"/>
<feature type="transmembrane region" description="Helical" evidence="1">
    <location>
        <begin position="28"/>
        <end position="48"/>
    </location>
</feature>
<gene>
    <name evidence="2" type="ORF">OCS65_07710</name>
</gene>
<organism evidence="2 3">
    <name type="scientific">Rhodococcus aetherivorans</name>
    <dbReference type="NCBI Taxonomy" id="191292"/>
    <lineage>
        <taxon>Bacteria</taxon>
        <taxon>Bacillati</taxon>
        <taxon>Actinomycetota</taxon>
        <taxon>Actinomycetes</taxon>
        <taxon>Mycobacteriales</taxon>
        <taxon>Nocardiaceae</taxon>
        <taxon>Rhodococcus</taxon>
    </lineage>
</organism>
<proteinExistence type="predicted"/>
<feature type="transmembrane region" description="Helical" evidence="1">
    <location>
        <begin position="160"/>
        <end position="181"/>
    </location>
</feature>
<sequence length="464" mass="51542">MPFDPPCTVGPDSKEGAPEPTVHLYFPWWLHPAVAASVLIALMLSVLWTVDDYSYALWQTPKYLTSNYLLTAACSALVFLAGIFISSGKRTKNYYELRVSACTETTLVSITKWFFGGALFGYAFWLVSAGVRGVNFGQLVAVFNLEPGAVSQVKQLSAPITGITTLTQLAPLAIALATFLVRCSVVGMRKYIVVLVALGAFRAFFYAERLALIEAVVPFALVTVVVHRASSRSRLSRFFSNWAPFLAVPGLWSIFGIFEYTRSWSFYRQTLGVSFWEFNSQRLLGYYVTAVNNSALYHGMVSDQYQSLDRSFAALWNAPLVGQLFGEPEVSGAESSMWWRMALARGGNPEYTNIGTFLVTDADLGTFLSMAYWFVLGVGIGILYSRMRKGHLVSLLMYCSSFVGILELLRIIYWTHGRFAPVLLGGVVLLIALHRVRGPEVRTRHRIRASIPVSQVANISEADR</sequence>